<evidence type="ECO:0008006" key="10">
    <source>
        <dbReference type="Google" id="ProtNLM"/>
    </source>
</evidence>
<sequence length="877" mass="94806">MAPLASEPRQILTVLNLAKRKALYTLVAETLEWQRAQLVLKISDSDAPLFAAAAAMSDDDIDMDDLQITRKTAAPRSQQNQQQQQHQQRTSSPRPELLRLRNAALAHFDAWRRDVLAKLKEVLSAPDDTHVIDARRKRTERLARLKAETPAQGEDLIDFFSEGSNSSSSQGVQEAKARRAAAVARLQEMYHPIPTRLVSISEEDREEVLSCVLLLLLATGKYVAEARVLVVYLASALGLPVEVLDREEREIAMGLVEAAASSSNMSADKETLTRKEQSQAGRFWKVGLASVAGAAIIGVTGGLAAPVVAGAIGGLMGSVGLGGVASFLGIFWMNGALVGTLFGAFGARMTGEIVDQYAKEVEDFRFIPLKDQSGTRRNNNPKEDRRLRVTIGVNGWLESKDDVTKPWRHLDDDSEVFALRYEMKSLMSLGRSLQELVSSYAWSYVKVEILKRTVLASLWGALWPAYLVSAATSIDNPFSLARNRSEKAGEILADALINRVQGERPVTLIGYSLGARVIYACLRSLAARRAFGLVDTVVFIGAPVPSNTHHWQVMRSVVSGKMFNVYSENDYLLAFLYRATSIQLGVAGLQAIKDIEGVENVDLSESVSGHMRYPDIIDKILARCGFPVVPGFAGPIEREEDIKIEDLDLGRTGTLIDLGLDVDNLALTEAAPPGGASDTRPPSGGGILPSRQASVPGETSPKTSGLETAKRDPVSPPVDSRWLDAAAVQQAIATPPSQRNPRTAVTKAVTSTLDSHDPLSSPLGDDAAATSGAPRGSANTATAKMPAAPTLTRAATTSAYSPRIPAPSKTDDPPFLAESRGAPVHTQSLPVLTSSYEYGAQQQNDSDDDSDDEHGYGIKMVDNDDDFEYIEPMPIED</sequence>
<feature type="compositionally biased region" description="Low complexity" evidence="6">
    <location>
        <begin position="787"/>
        <end position="799"/>
    </location>
</feature>
<evidence type="ECO:0000313" key="9">
    <source>
        <dbReference type="Proteomes" id="UP001286456"/>
    </source>
</evidence>
<feature type="compositionally biased region" description="Acidic residues" evidence="6">
    <location>
        <begin position="863"/>
        <end position="877"/>
    </location>
</feature>
<dbReference type="InterPro" id="IPR007941">
    <property type="entry name" value="DUF726"/>
</dbReference>
<dbReference type="AlphaFoldDB" id="A0AAE0J4N4"/>
<evidence type="ECO:0000256" key="6">
    <source>
        <dbReference type="SAM" id="MobiDB-lite"/>
    </source>
</evidence>
<dbReference type="SUPFAM" id="SSF53474">
    <property type="entry name" value="alpha/beta-Hydrolases"/>
    <property type="match status" value="1"/>
</dbReference>
<feature type="compositionally biased region" description="Polar residues" evidence="6">
    <location>
        <begin position="732"/>
        <end position="753"/>
    </location>
</feature>
<feature type="compositionally biased region" description="Low complexity" evidence="6">
    <location>
        <begin position="78"/>
        <end position="88"/>
    </location>
</feature>
<dbReference type="EMBL" id="JAUEPO010000001">
    <property type="protein sequence ID" value="KAK3336490.1"/>
    <property type="molecule type" value="Genomic_DNA"/>
</dbReference>
<keyword evidence="5 7" id="KW-0472">Membrane</keyword>
<reference evidence="8" key="2">
    <citation type="submission" date="2023-06" db="EMBL/GenBank/DDBJ databases">
        <authorList>
            <consortium name="Lawrence Berkeley National Laboratory"/>
            <person name="Haridas S."/>
            <person name="Hensen N."/>
            <person name="Bonometti L."/>
            <person name="Westerberg I."/>
            <person name="Brannstrom I.O."/>
            <person name="Guillou S."/>
            <person name="Cros-Aarteil S."/>
            <person name="Calhoun S."/>
            <person name="Kuo A."/>
            <person name="Mondo S."/>
            <person name="Pangilinan J."/>
            <person name="Riley R."/>
            <person name="Labutti K."/>
            <person name="Andreopoulos B."/>
            <person name="Lipzen A."/>
            <person name="Chen C."/>
            <person name="Yanf M."/>
            <person name="Daum C."/>
            <person name="Ng V."/>
            <person name="Clum A."/>
            <person name="Steindorff A."/>
            <person name="Ohm R."/>
            <person name="Martin F."/>
            <person name="Silar P."/>
            <person name="Natvig D."/>
            <person name="Lalanne C."/>
            <person name="Gautier V."/>
            <person name="Ament-Velasquez S.L."/>
            <person name="Kruys A."/>
            <person name="Hutchinson M.I."/>
            <person name="Powell A.J."/>
            <person name="Barry K."/>
            <person name="Miller A.N."/>
            <person name="Grigoriev I.V."/>
            <person name="Debuchy R."/>
            <person name="Gladieux P."/>
            <person name="Thoren M.H."/>
            <person name="Johannesson H."/>
        </authorList>
    </citation>
    <scope>NUCLEOTIDE SEQUENCE</scope>
    <source>
        <strain evidence="8">SMH4131-1</strain>
    </source>
</reference>
<evidence type="ECO:0000256" key="4">
    <source>
        <dbReference type="ARBA" id="ARBA00022989"/>
    </source>
</evidence>
<dbReference type="InterPro" id="IPR029058">
    <property type="entry name" value="AB_hydrolase_fold"/>
</dbReference>
<accession>A0AAE0J4N4</accession>
<feature type="region of interest" description="Disordered" evidence="6">
    <location>
        <begin position="732"/>
        <end position="877"/>
    </location>
</feature>
<comment type="subcellular location">
    <subcellularLocation>
        <location evidence="1">Membrane</location>
        <topology evidence="1">Multi-pass membrane protein</topology>
    </subcellularLocation>
</comment>
<protein>
    <recommendedName>
        <fullName evidence="10">DUF726-domain-containing protein</fullName>
    </recommendedName>
</protein>
<evidence type="ECO:0000256" key="2">
    <source>
        <dbReference type="ARBA" id="ARBA00009824"/>
    </source>
</evidence>
<comment type="caution">
    <text evidence="8">The sequence shown here is derived from an EMBL/GenBank/DDBJ whole genome shotgun (WGS) entry which is preliminary data.</text>
</comment>
<comment type="similarity">
    <text evidence="2">Belongs to the TMCO4 family.</text>
</comment>
<evidence type="ECO:0000256" key="1">
    <source>
        <dbReference type="ARBA" id="ARBA00004141"/>
    </source>
</evidence>
<reference evidence="8" key="1">
    <citation type="journal article" date="2023" name="Mol. Phylogenet. Evol.">
        <title>Genome-scale phylogeny and comparative genomics of the fungal order Sordariales.</title>
        <authorList>
            <person name="Hensen N."/>
            <person name="Bonometti L."/>
            <person name="Westerberg I."/>
            <person name="Brannstrom I.O."/>
            <person name="Guillou S."/>
            <person name="Cros-Aarteil S."/>
            <person name="Calhoun S."/>
            <person name="Haridas S."/>
            <person name="Kuo A."/>
            <person name="Mondo S."/>
            <person name="Pangilinan J."/>
            <person name="Riley R."/>
            <person name="LaButti K."/>
            <person name="Andreopoulos B."/>
            <person name="Lipzen A."/>
            <person name="Chen C."/>
            <person name="Yan M."/>
            <person name="Daum C."/>
            <person name="Ng V."/>
            <person name="Clum A."/>
            <person name="Steindorff A."/>
            <person name="Ohm R.A."/>
            <person name="Martin F."/>
            <person name="Silar P."/>
            <person name="Natvig D.O."/>
            <person name="Lalanne C."/>
            <person name="Gautier V."/>
            <person name="Ament-Velasquez S.L."/>
            <person name="Kruys A."/>
            <person name="Hutchinson M.I."/>
            <person name="Powell A.J."/>
            <person name="Barry K."/>
            <person name="Miller A.N."/>
            <person name="Grigoriev I.V."/>
            <person name="Debuchy R."/>
            <person name="Gladieux P."/>
            <person name="Hiltunen Thoren M."/>
            <person name="Johannesson H."/>
        </authorList>
    </citation>
    <scope>NUCLEOTIDE SEQUENCE</scope>
    <source>
        <strain evidence="8">SMH4131-1</strain>
    </source>
</reference>
<evidence type="ECO:0000256" key="3">
    <source>
        <dbReference type="ARBA" id="ARBA00022692"/>
    </source>
</evidence>
<evidence type="ECO:0000256" key="5">
    <source>
        <dbReference type="ARBA" id="ARBA00023136"/>
    </source>
</evidence>
<name>A0AAE0J4N4_9PEZI</name>
<keyword evidence="3 7" id="KW-0812">Transmembrane</keyword>
<keyword evidence="9" id="KW-1185">Reference proteome</keyword>
<evidence type="ECO:0000313" key="8">
    <source>
        <dbReference type="EMBL" id="KAK3336490.1"/>
    </source>
</evidence>
<feature type="transmembrane region" description="Helical" evidence="7">
    <location>
        <begin position="283"/>
        <end position="312"/>
    </location>
</feature>
<proteinExistence type="inferred from homology"/>
<dbReference type="PANTHER" id="PTHR17920">
    <property type="entry name" value="TRANSMEMBRANE AND COILED-COIL DOMAIN-CONTAINING PROTEIN 4 TMCO4"/>
    <property type="match status" value="1"/>
</dbReference>
<dbReference type="Pfam" id="PF05277">
    <property type="entry name" value="DUF726"/>
    <property type="match status" value="1"/>
</dbReference>
<feature type="region of interest" description="Disordered" evidence="6">
    <location>
        <begin position="73"/>
        <end position="96"/>
    </location>
</feature>
<evidence type="ECO:0000256" key="7">
    <source>
        <dbReference type="SAM" id="Phobius"/>
    </source>
</evidence>
<feature type="region of interest" description="Disordered" evidence="6">
    <location>
        <begin position="669"/>
        <end position="719"/>
    </location>
</feature>
<keyword evidence="4 7" id="KW-1133">Transmembrane helix</keyword>
<dbReference type="Proteomes" id="UP001286456">
    <property type="component" value="Unassembled WGS sequence"/>
</dbReference>
<organism evidence="8 9">
    <name type="scientific">Cercophora scortea</name>
    <dbReference type="NCBI Taxonomy" id="314031"/>
    <lineage>
        <taxon>Eukaryota</taxon>
        <taxon>Fungi</taxon>
        <taxon>Dikarya</taxon>
        <taxon>Ascomycota</taxon>
        <taxon>Pezizomycotina</taxon>
        <taxon>Sordariomycetes</taxon>
        <taxon>Sordariomycetidae</taxon>
        <taxon>Sordariales</taxon>
        <taxon>Lasiosphaeriaceae</taxon>
        <taxon>Cercophora</taxon>
    </lineage>
</organism>
<dbReference type="PANTHER" id="PTHR17920:SF22">
    <property type="entry name" value="DUF726 DOMAIN PROTEIN (AFU_ORTHOLOGUE AFUA_2G12860)"/>
    <property type="match status" value="1"/>
</dbReference>
<dbReference type="Gene3D" id="3.40.50.1820">
    <property type="entry name" value="alpha/beta hydrolase"/>
    <property type="match status" value="1"/>
</dbReference>
<gene>
    <name evidence="8" type="ORF">B0T19DRAFT_40306</name>
</gene>
<feature type="transmembrane region" description="Helical" evidence="7">
    <location>
        <begin position="324"/>
        <end position="347"/>
    </location>
</feature>
<dbReference type="GO" id="GO:0016020">
    <property type="term" value="C:membrane"/>
    <property type="evidence" value="ECO:0007669"/>
    <property type="project" value="UniProtKB-SubCell"/>
</dbReference>
<feature type="compositionally biased region" description="Polar residues" evidence="6">
    <location>
        <begin position="825"/>
        <end position="844"/>
    </location>
</feature>